<protein>
    <submittedName>
        <fullName evidence="1">Uncharacterized protein</fullName>
    </submittedName>
</protein>
<sequence>MNKELLNTKGLEILKYSGELIRNKGNKIVTEALLEKIDKEFSQKYIDLIKLSLTDTSKFEEELFNDNKLKKNSKELDEVLFSKLKQKLSDVENSNIPDNIYFKKRYKKIYAYIPIILGANFINDYLITFPNKENCDENLYDELFRENGFLDIYINYRYISKFKNLINNYNSQLRKRNIHVSIDKKAKRTKNGYEFTIEIPLDLDKNYDFKLNKVSYAKFISSINRTKNKIKY</sequence>
<geneLocation type="plasmid" evidence="1 2">
    <name>pJFP838A</name>
</geneLocation>
<dbReference type="RefSeq" id="WP_061429723.1">
    <property type="nucleotide sequence ID" value="NZ_CP013615.1"/>
</dbReference>
<accession>A0A140GRG6</accession>
<evidence type="ECO:0000313" key="2">
    <source>
        <dbReference type="Proteomes" id="UP000070260"/>
    </source>
</evidence>
<dbReference type="PATRIC" id="fig|1502.177.peg.3417"/>
<evidence type="ECO:0000313" key="1">
    <source>
        <dbReference type="EMBL" id="AMN31125.1"/>
    </source>
</evidence>
<dbReference type="Proteomes" id="UP000070260">
    <property type="component" value="Plasmid pJFP838A"/>
</dbReference>
<gene>
    <name evidence="1" type="ORF">JFP838_pA0209</name>
</gene>
<organism evidence="1 2">
    <name type="scientific">Clostridium perfringens</name>
    <dbReference type="NCBI Taxonomy" id="1502"/>
    <lineage>
        <taxon>Bacteria</taxon>
        <taxon>Bacillati</taxon>
        <taxon>Bacillota</taxon>
        <taxon>Clostridia</taxon>
        <taxon>Eubacteriales</taxon>
        <taxon>Clostridiaceae</taxon>
        <taxon>Clostridium</taxon>
    </lineage>
</organism>
<reference evidence="1 2" key="1">
    <citation type="journal article" date="2016" name="PLoS ONE">
        <title>Plasmid Characterization and Chromosome Analysis of Two netF+ Clostridium perfringens Isolates Associated with Foal and Canine Necrotizing Enteritis.</title>
        <authorList>
            <person name="Mehdizadeh Gohari I."/>
            <person name="Kropinski A.M."/>
            <person name="Weese S.J."/>
            <person name="Parreira V.R."/>
            <person name="Whitehead A.E."/>
            <person name="Boerlin P."/>
            <person name="Prescott J.F."/>
        </authorList>
    </citation>
    <scope>NUCLEOTIDE SEQUENCE [LARGE SCALE GENOMIC DNA]</scope>
    <source>
        <strain evidence="1 2">JP838</strain>
        <plasmid evidence="2">Plasmid pJFP838A</plasmid>
    </source>
</reference>
<keyword evidence="1" id="KW-0614">Plasmid</keyword>
<proteinExistence type="predicted"/>
<dbReference type="AlphaFoldDB" id="A0A140GRG6"/>
<dbReference type="EMBL" id="CP013615">
    <property type="protein sequence ID" value="AMN31125.1"/>
    <property type="molecule type" value="Genomic_DNA"/>
</dbReference>
<name>A0A140GRG6_CLOPF</name>